<dbReference type="PRINTS" id="PR00599">
    <property type="entry name" value="MAPEPTIDASE"/>
</dbReference>
<dbReference type="InterPro" id="IPR000994">
    <property type="entry name" value="Pept_M24"/>
</dbReference>
<dbReference type="PANTHER" id="PTHR43330:SF8">
    <property type="entry name" value="METHIONINE AMINOPEPTIDASE 1D, MITOCHONDRIAL"/>
    <property type="match status" value="1"/>
</dbReference>
<name>A0A381NRM1_9ZZZZ</name>
<dbReference type="HAMAP" id="MF_01974">
    <property type="entry name" value="MetAP_1"/>
    <property type="match status" value="1"/>
</dbReference>
<keyword evidence="1" id="KW-0031">Aminopeptidase</keyword>
<keyword evidence="4" id="KW-0378">Hydrolase</keyword>
<organism evidence="6">
    <name type="scientific">marine metagenome</name>
    <dbReference type="NCBI Taxonomy" id="408172"/>
    <lineage>
        <taxon>unclassified sequences</taxon>
        <taxon>metagenomes</taxon>
        <taxon>ecological metagenomes</taxon>
    </lineage>
</organism>
<evidence type="ECO:0000256" key="2">
    <source>
        <dbReference type="ARBA" id="ARBA00022670"/>
    </source>
</evidence>
<evidence type="ECO:0000313" key="6">
    <source>
        <dbReference type="EMBL" id="SUZ56488.1"/>
    </source>
</evidence>
<dbReference type="InterPro" id="IPR036005">
    <property type="entry name" value="Creatinase/aminopeptidase-like"/>
</dbReference>
<dbReference type="CDD" id="cd01086">
    <property type="entry name" value="MetAP1"/>
    <property type="match status" value="1"/>
</dbReference>
<dbReference type="PROSITE" id="PS00680">
    <property type="entry name" value="MAP_1"/>
    <property type="match status" value="1"/>
</dbReference>
<dbReference type="NCBIfam" id="NF008970">
    <property type="entry name" value="PRK12318.1"/>
    <property type="match status" value="1"/>
</dbReference>
<protein>
    <recommendedName>
        <fullName evidence="5">Peptidase M24 domain-containing protein</fullName>
    </recommendedName>
</protein>
<proteinExistence type="inferred from homology"/>
<dbReference type="Gene3D" id="3.90.230.10">
    <property type="entry name" value="Creatinase/methionine aminopeptidase superfamily"/>
    <property type="match status" value="1"/>
</dbReference>
<dbReference type="SUPFAM" id="SSF55920">
    <property type="entry name" value="Creatinase/aminopeptidase"/>
    <property type="match status" value="1"/>
</dbReference>
<dbReference type="EMBL" id="UINC01000504">
    <property type="protein sequence ID" value="SUZ56488.1"/>
    <property type="molecule type" value="Genomic_DNA"/>
</dbReference>
<reference evidence="6" key="1">
    <citation type="submission" date="2018-05" db="EMBL/GenBank/DDBJ databases">
        <authorList>
            <person name="Lanie J.A."/>
            <person name="Ng W.-L."/>
            <person name="Kazmierczak K.M."/>
            <person name="Andrzejewski T.M."/>
            <person name="Davidsen T.M."/>
            <person name="Wayne K.J."/>
            <person name="Tettelin H."/>
            <person name="Glass J.I."/>
            <person name="Rusch D."/>
            <person name="Podicherti R."/>
            <person name="Tsui H.-C.T."/>
            <person name="Winkler M.E."/>
        </authorList>
    </citation>
    <scope>NUCLEOTIDE SEQUENCE</scope>
</reference>
<gene>
    <name evidence="6" type="ORF">METZ01_LOCUS9342</name>
</gene>
<dbReference type="Gene3D" id="3.10.450.50">
    <property type="match status" value="1"/>
</dbReference>
<dbReference type="InterPro" id="IPR004027">
    <property type="entry name" value="SEC_C_motif"/>
</dbReference>
<dbReference type="GO" id="GO:0070006">
    <property type="term" value="F:metalloaminopeptidase activity"/>
    <property type="evidence" value="ECO:0007669"/>
    <property type="project" value="InterPro"/>
</dbReference>
<evidence type="ECO:0000256" key="1">
    <source>
        <dbReference type="ARBA" id="ARBA00022438"/>
    </source>
</evidence>
<keyword evidence="2" id="KW-0645">Protease</keyword>
<dbReference type="InterPro" id="IPR002467">
    <property type="entry name" value="Pept_M24A_MAP1"/>
</dbReference>
<dbReference type="Pfam" id="PF02810">
    <property type="entry name" value="SEC-C"/>
    <property type="match status" value="1"/>
</dbReference>
<sequence length="301" mass="33319">MKTAASTLSRNAPCWCGSGKKYKKCHLGKEQKQVLPPEKKPKPKERNVIIKTEEQIEGIRKSSQLTKELLDMVEERITEGVTTNEIDEWVHQETLANGAIPAPLNYGHGQGRRRMPFPKSICSSLNNVICHGIPNNQALQNGDIVNVDVTCNLNGFFGDASRMFIIGDVPEKTRELVEVTRECLELGIAQVRPLNTLGDIGHAIQQHAEKHGFSVVRDFAGHGVGVHFHEAPQVLHYGQPGKGEVLRKNMVFTIEPMINMGRYECKVLGDGWTAVTVDGELSAQWEHTLLVTESGVEVLTA</sequence>
<dbReference type="NCBIfam" id="TIGR00500">
    <property type="entry name" value="met_pdase_I"/>
    <property type="match status" value="1"/>
</dbReference>
<dbReference type="GO" id="GO:0006508">
    <property type="term" value="P:proteolysis"/>
    <property type="evidence" value="ECO:0007669"/>
    <property type="project" value="UniProtKB-KW"/>
</dbReference>
<dbReference type="GO" id="GO:0046872">
    <property type="term" value="F:metal ion binding"/>
    <property type="evidence" value="ECO:0007669"/>
    <property type="project" value="UniProtKB-KW"/>
</dbReference>
<dbReference type="Pfam" id="PF00557">
    <property type="entry name" value="Peptidase_M24"/>
    <property type="match status" value="1"/>
</dbReference>
<feature type="domain" description="Peptidase M24" evidence="5">
    <location>
        <begin position="57"/>
        <end position="293"/>
    </location>
</feature>
<evidence type="ECO:0000256" key="4">
    <source>
        <dbReference type="ARBA" id="ARBA00022801"/>
    </source>
</evidence>
<dbReference type="InterPro" id="IPR001714">
    <property type="entry name" value="Pept_M24_MAP"/>
</dbReference>
<dbReference type="SUPFAM" id="SSF103642">
    <property type="entry name" value="Sec-C motif"/>
    <property type="match status" value="1"/>
</dbReference>
<dbReference type="AlphaFoldDB" id="A0A381NRM1"/>
<accession>A0A381NRM1</accession>
<evidence type="ECO:0000259" key="5">
    <source>
        <dbReference type="Pfam" id="PF00557"/>
    </source>
</evidence>
<dbReference type="PANTHER" id="PTHR43330">
    <property type="entry name" value="METHIONINE AMINOPEPTIDASE"/>
    <property type="match status" value="1"/>
</dbReference>
<keyword evidence="3" id="KW-0479">Metal-binding</keyword>
<evidence type="ECO:0000256" key="3">
    <source>
        <dbReference type="ARBA" id="ARBA00022723"/>
    </source>
</evidence>